<name>A0A1G4YI14_9ACTN</name>
<protein>
    <recommendedName>
        <fullName evidence="4">DUF3515 domain-containing protein</fullName>
    </recommendedName>
</protein>
<sequence>MATAVAVPVVVALLVLIRVLGPDGSDAGDGAAAVTGATPAQRDESPVEVATPPITAEADAACPALMSQLPLDLVGDPSRRVASDSPYAYAWGDPATTLVCGIDQPVVPPDGLLVTVTDLTWWVDTSDPTVNVWRTVGRQAAVELRIPASTDGAAAAVLGPLIVGAIPAA</sequence>
<evidence type="ECO:0000313" key="2">
    <source>
        <dbReference type="EMBL" id="SCX52955.1"/>
    </source>
</evidence>
<organism evidence="2 3">
    <name type="scientific">Klenkia marina</name>
    <dbReference type="NCBI Taxonomy" id="1960309"/>
    <lineage>
        <taxon>Bacteria</taxon>
        <taxon>Bacillati</taxon>
        <taxon>Actinomycetota</taxon>
        <taxon>Actinomycetes</taxon>
        <taxon>Geodermatophilales</taxon>
        <taxon>Geodermatophilaceae</taxon>
        <taxon>Klenkia</taxon>
    </lineage>
</organism>
<dbReference type="STRING" id="1960309.SAMN03159343_2890"/>
<gene>
    <name evidence="2" type="ORF">SAMN03159343_2890</name>
</gene>
<dbReference type="Pfam" id="PF12028">
    <property type="entry name" value="DUF3515"/>
    <property type="match status" value="1"/>
</dbReference>
<dbReference type="AlphaFoldDB" id="A0A1G4YI14"/>
<evidence type="ECO:0000313" key="3">
    <source>
        <dbReference type="Proteomes" id="UP000198981"/>
    </source>
</evidence>
<reference evidence="3" key="1">
    <citation type="submission" date="2016-10" db="EMBL/GenBank/DDBJ databases">
        <authorList>
            <person name="Varghese N."/>
            <person name="Submissions S."/>
        </authorList>
    </citation>
    <scope>NUCLEOTIDE SEQUENCE [LARGE SCALE GENOMIC DNA]</scope>
    <source>
        <strain evidence="3">DSM 45722</strain>
    </source>
</reference>
<dbReference type="InterPro" id="IPR021903">
    <property type="entry name" value="DUF3515"/>
</dbReference>
<dbReference type="OrthoDB" id="3213819at2"/>
<proteinExistence type="predicted"/>
<evidence type="ECO:0000256" key="1">
    <source>
        <dbReference type="SAM" id="MobiDB-lite"/>
    </source>
</evidence>
<dbReference type="EMBL" id="FMUH01000004">
    <property type="protein sequence ID" value="SCX52955.1"/>
    <property type="molecule type" value="Genomic_DNA"/>
</dbReference>
<accession>A0A1G4YI14</accession>
<feature type="compositionally biased region" description="Low complexity" evidence="1">
    <location>
        <begin position="26"/>
        <end position="40"/>
    </location>
</feature>
<feature type="region of interest" description="Disordered" evidence="1">
    <location>
        <begin position="26"/>
        <end position="48"/>
    </location>
</feature>
<evidence type="ECO:0008006" key="4">
    <source>
        <dbReference type="Google" id="ProtNLM"/>
    </source>
</evidence>
<dbReference type="Proteomes" id="UP000198981">
    <property type="component" value="Unassembled WGS sequence"/>
</dbReference>
<keyword evidence="3" id="KW-1185">Reference proteome</keyword>